<dbReference type="Proteomes" id="UP001059663">
    <property type="component" value="Chromosome"/>
</dbReference>
<dbReference type="EMBL" id="CP087977">
    <property type="protein sequence ID" value="UUZ45908.1"/>
    <property type="molecule type" value="Genomic_DNA"/>
</dbReference>
<sequence>MDDSRVAAVQCSRIKGAMRWQVEQLTFELRADATPIGSRSERGRVSG</sequence>
<evidence type="ECO:0000313" key="1">
    <source>
        <dbReference type="EMBL" id="UUZ45908.1"/>
    </source>
</evidence>
<proteinExistence type="predicted"/>
<accession>A0AC61U7P1</accession>
<gene>
    <name evidence="1" type="ORF">LP422_08505</name>
</gene>
<name>A0AC61U7P1_9MICO</name>
<evidence type="ECO:0000313" key="2">
    <source>
        <dbReference type="Proteomes" id="UP001059663"/>
    </source>
</evidence>
<organism evidence="1 2">
    <name type="scientific">Janibacter limosus</name>
    <dbReference type="NCBI Taxonomy" id="53458"/>
    <lineage>
        <taxon>Bacteria</taxon>
        <taxon>Bacillati</taxon>
        <taxon>Actinomycetota</taxon>
        <taxon>Actinomycetes</taxon>
        <taxon>Micrococcales</taxon>
        <taxon>Intrasporangiaceae</taxon>
        <taxon>Janibacter</taxon>
    </lineage>
</organism>
<protein>
    <submittedName>
        <fullName evidence="1">Uncharacterized protein</fullName>
    </submittedName>
</protein>
<reference evidence="1" key="1">
    <citation type="submission" date="2021-11" db="EMBL/GenBank/DDBJ databases">
        <title>Study of the species diversity of bacterial strains isolated from a unique natural object - Shulgan-Tash cave (Bashkiria).</title>
        <authorList>
            <person name="Sazanova A.L."/>
            <person name="Chirak E.R."/>
            <person name="Safronova V.I."/>
        </authorList>
    </citation>
    <scope>NUCLEOTIDE SEQUENCE</scope>
    <source>
        <strain evidence="1">P1</strain>
    </source>
</reference>